<dbReference type="SMART" id="SM00220">
    <property type="entry name" value="S_TKc"/>
    <property type="match status" value="1"/>
</dbReference>
<evidence type="ECO:0000256" key="5">
    <source>
        <dbReference type="ARBA" id="ARBA00022777"/>
    </source>
</evidence>
<protein>
    <recommendedName>
        <fullName evidence="1">non-specific serine/threonine protein kinase</fullName>
        <ecNumber evidence="1">2.7.11.1</ecNumber>
    </recommendedName>
</protein>
<dbReference type="Gene3D" id="1.10.510.10">
    <property type="entry name" value="Transferase(Phosphotransferase) domain 1"/>
    <property type="match status" value="1"/>
</dbReference>
<feature type="region of interest" description="Disordered" evidence="9">
    <location>
        <begin position="164"/>
        <end position="184"/>
    </location>
</feature>
<evidence type="ECO:0000313" key="12">
    <source>
        <dbReference type="RefSeq" id="XP_039243195.1"/>
    </source>
</evidence>
<keyword evidence="4 7" id="KW-0547">Nucleotide-binding</keyword>
<dbReference type="PANTHER" id="PTHR24345:SF43">
    <property type="entry name" value="INACTIVE SERINE_THREONINE-PROTEIN KINASE PLK5"/>
    <property type="match status" value="1"/>
</dbReference>
<keyword evidence="3" id="KW-0808">Transferase</keyword>
<dbReference type="GO" id="GO:0005737">
    <property type="term" value="C:cytoplasm"/>
    <property type="evidence" value="ECO:0007669"/>
    <property type="project" value="TreeGrafter"/>
</dbReference>
<dbReference type="Gene3D" id="3.30.200.20">
    <property type="entry name" value="Phosphorylase Kinase, domain 1"/>
    <property type="match status" value="1"/>
</dbReference>
<dbReference type="PROSITE" id="PS00108">
    <property type="entry name" value="PROTEIN_KINASE_ST"/>
    <property type="match status" value="1"/>
</dbReference>
<dbReference type="InterPro" id="IPR017441">
    <property type="entry name" value="Protein_kinase_ATP_BS"/>
</dbReference>
<evidence type="ECO:0000256" key="9">
    <source>
        <dbReference type="SAM" id="MobiDB-lite"/>
    </source>
</evidence>
<dbReference type="RefSeq" id="XP_039243195.1">
    <property type="nucleotide sequence ID" value="XM_039387261.1"/>
</dbReference>
<dbReference type="GeneID" id="120324470"/>
<dbReference type="InterPro" id="IPR008271">
    <property type="entry name" value="Ser/Thr_kinase_AS"/>
</dbReference>
<evidence type="ECO:0000256" key="4">
    <source>
        <dbReference type="ARBA" id="ARBA00022741"/>
    </source>
</evidence>
<dbReference type="InParanoid" id="A0A7R5KRL7"/>
<organism evidence="11 12">
    <name type="scientific">Pipra filicauda</name>
    <name type="common">Wire-tailed manakin</name>
    <dbReference type="NCBI Taxonomy" id="649802"/>
    <lineage>
        <taxon>Eukaryota</taxon>
        <taxon>Metazoa</taxon>
        <taxon>Chordata</taxon>
        <taxon>Craniata</taxon>
        <taxon>Vertebrata</taxon>
        <taxon>Euteleostomi</taxon>
        <taxon>Archelosauria</taxon>
        <taxon>Archosauria</taxon>
        <taxon>Dinosauria</taxon>
        <taxon>Saurischia</taxon>
        <taxon>Theropoda</taxon>
        <taxon>Coelurosauria</taxon>
        <taxon>Aves</taxon>
        <taxon>Neognathae</taxon>
        <taxon>Neoaves</taxon>
        <taxon>Telluraves</taxon>
        <taxon>Australaves</taxon>
        <taxon>Passeriformes</taxon>
        <taxon>Pipridae</taxon>
        <taxon>Pipra</taxon>
    </lineage>
</organism>
<evidence type="ECO:0000259" key="10">
    <source>
        <dbReference type="PROSITE" id="PS50011"/>
    </source>
</evidence>
<evidence type="ECO:0000256" key="2">
    <source>
        <dbReference type="ARBA" id="ARBA00022527"/>
    </source>
</evidence>
<feature type="domain" description="Protein kinase" evidence="10">
    <location>
        <begin position="24"/>
        <end position="184"/>
    </location>
</feature>
<dbReference type="EC" id="2.7.11.1" evidence="1"/>
<dbReference type="Pfam" id="PF00069">
    <property type="entry name" value="Pkinase"/>
    <property type="match status" value="1"/>
</dbReference>
<keyword evidence="11" id="KW-1185">Reference proteome</keyword>
<keyword evidence="2 8" id="KW-0723">Serine/threonine-protein kinase</keyword>
<keyword evidence="5" id="KW-0418">Kinase</keyword>
<feature type="binding site" evidence="7">
    <location>
        <position position="53"/>
    </location>
    <ligand>
        <name>ATP</name>
        <dbReference type="ChEBI" id="CHEBI:30616"/>
    </ligand>
</feature>
<dbReference type="InterPro" id="IPR011009">
    <property type="entry name" value="Kinase-like_dom_sf"/>
</dbReference>
<dbReference type="GO" id="GO:0005634">
    <property type="term" value="C:nucleus"/>
    <property type="evidence" value="ECO:0007669"/>
    <property type="project" value="TreeGrafter"/>
</dbReference>
<dbReference type="GO" id="GO:0005813">
    <property type="term" value="C:centrosome"/>
    <property type="evidence" value="ECO:0007669"/>
    <property type="project" value="TreeGrafter"/>
</dbReference>
<reference evidence="12" key="1">
    <citation type="submission" date="2025-08" db="UniProtKB">
        <authorList>
            <consortium name="RefSeq"/>
        </authorList>
    </citation>
    <scope>IDENTIFICATION</scope>
    <source>
        <tissue evidence="12">Muscle</tissue>
    </source>
</reference>
<dbReference type="PROSITE" id="PS00107">
    <property type="entry name" value="PROTEIN_KINASE_ATP"/>
    <property type="match status" value="1"/>
</dbReference>
<keyword evidence="6 7" id="KW-0067">ATP-binding</keyword>
<dbReference type="GO" id="GO:0007052">
    <property type="term" value="P:mitotic spindle organization"/>
    <property type="evidence" value="ECO:0007669"/>
    <property type="project" value="TreeGrafter"/>
</dbReference>
<evidence type="ECO:0000256" key="6">
    <source>
        <dbReference type="ARBA" id="ARBA00022840"/>
    </source>
</evidence>
<evidence type="ECO:0000256" key="3">
    <source>
        <dbReference type="ARBA" id="ARBA00022679"/>
    </source>
</evidence>
<dbReference type="Proteomes" id="UP000504627">
    <property type="component" value="Unplaced"/>
</dbReference>
<sequence length="184" mass="20465">MVPGHAGDEPPGWYIEDSGSGMIYKRGRLLGQGTFGRCYRVTEVTSGRVYALKVVPRAGLAAVGTGDRVEREQELHRQLSHRHIVRLHRHFTHRGHLCLLLELCGRGSLADILRARGRLGEPEVRFYLRQVISGLRYLHGHGLVHRDLKLSNFLVTEEMQGALWDPQLPGPGGAGPQGTRGTRP</sequence>
<evidence type="ECO:0000256" key="7">
    <source>
        <dbReference type="PROSITE-ProRule" id="PRU10141"/>
    </source>
</evidence>
<dbReference type="InterPro" id="IPR000719">
    <property type="entry name" value="Prot_kinase_dom"/>
</dbReference>
<dbReference type="GO" id="GO:0004674">
    <property type="term" value="F:protein serine/threonine kinase activity"/>
    <property type="evidence" value="ECO:0007669"/>
    <property type="project" value="UniProtKB-KW"/>
</dbReference>
<dbReference type="GO" id="GO:0005524">
    <property type="term" value="F:ATP binding"/>
    <property type="evidence" value="ECO:0007669"/>
    <property type="project" value="UniProtKB-UniRule"/>
</dbReference>
<proteinExistence type="inferred from homology"/>
<dbReference type="AlphaFoldDB" id="A0A7R5KRL7"/>
<accession>A0A7R5KRL7</accession>
<evidence type="ECO:0000313" key="11">
    <source>
        <dbReference type="Proteomes" id="UP000504627"/>
    </source>
</evidence>
<dbReference type="SUPFAM" id="SSF56112">
    <property type="entry name" value="Protein kinase-like (PK-like)"/>
    <property type="match status" value="1"/>
</dbReference>
<name>A0A7R5KRL7_9PASS</name>
<dbReference type="FunFam" id="3.30.200.20:FF:000042">
    <property type="entry name" value="Aurora kinase A"/>
    <property type="match status" value="1"/>
</dbReference>
<dbReference type="GO" id="GO:0000922">
    <property type="term" value="C:spindle pole"/>
    <property type="evidence" value="ECO:0007669"/>
    <property type="project" value="TreeGrafter"/>
</dbReference>
<comment type="similarity">
    <text evidence="8">Belongs to the protein kinase superfamily.</text>
</comment>
<evidence type="ECO:0000256" key="8">
    <source>
        <dbReference type="RuleBase" id="RU000304"/>
    </source>
</evidence>
<dbReference type="GO" id="GO:0000776">
    <property type="term" value="C:kinetochore"/>
    <property type="evidence" value="ECO:0007669"/>
    <property type="project" value="TreeGrafter"/>
</dbReference>
<dbReference type="PROSITE" id="PS50011">
    <property type="entry name" value="PROTEIN_KINASE_DOM"/>
    <property type="match status" value="1"/>
</dbReference>
<evidence type="ECO:0000256" key="1">
    <source>
        <dbReference type="ARBA" id="ARBA00012513"/>
    </source>
</evidence>
<dbReference type="PANTHER" id="PTHR24345">
    <property type="entry name" value="SERINE/THREONINE-PROTEIN KINASE PLK"/>
    <property type="match status" value="1"/>
</dbReference>
<gene>
    <name evidence="12" type="primary">LOC120324470</name>
</gene>